<dbReference type="Gene3D" id="2.160.10.10">
    <property type="entry name" value="Hexapeptide repeat proteins"/>
    <property type="match status" value="1"/>
</dbReference>
<dbReference type="InterPro" id="IPR013114">
    <property type="entry name" value="FabA_FabZ"/>
</dbReference>
<evidence type="ECO:0000256" key="5">
    <source>
        <dbReference type="ARBA" id="ARBA00022556"/>
    </source>
</evidence>
<keyword evidence="9 12" id="KW-0456">Lyase</keyword>
<dbReference type="InterPro" id="IPR018357">
    <property type="entry name" value="Hexapep_transf_CS"/>
</dbReference>
<feature type="active site" description="Proton acceptor" evidence="13">
    <location>
        <position position="252"/>
    </location>
</feature>
<dbReference type="PROSITE" id="PS00101">
    <property type="entry name" value="HEXAPEP_TRANSFERASES"/>
    <property type="match status" value="1"/>
</dbReference>
<keyword evidence="16" id="KW-1185">Reference proteome</keyword>
<keyword evidence="4 12" id="KW-0444">Lipid biosynthesis</keyword>
<gene>
    <name evidence="13 15" type="primary">lpxD</name>
    <name evidence="12" type="synonym">fabZ</name>
    <name evidence="15" type="ORF">NF348_01790</name>
</gene>
<dbReference type="NCBIfam" id="TIGR01853">
    <property type="entry name" value="lipid_A_lpxD"/>
    <property type="match status" value="1"/>
</dbReference>
<dbReference type="Pfam" id="PF00132">
    <property type="entry name" value="Hexapep"/>
    <property type="match status" value="2"/>
</dbReference>
<dbReference type="GO" id="GO:0103118">
    <property type="term" value="F:UDP-3-O-[(3R)-3-hydroxyacyl]-glucosamine N-acyltransferase activity"/>
    <property type="evidence" value="ECO:0007669"/>
    <property type="project" value="UniProtKB-EC"/>
</dbReference>
<dbReference type="InterPro" id="IPR020573">
    <property type="entry name" value="UDP_GlcNAc_AcTrfase_non-rep"/>
</dbReference>
<evidence type="ECO:0000256" key="1">
    <source>
        <dbReference type="ARBA" id="ARBA00004496"/>
    </source>
</evidence>
<evidence type="ECO:0000256" key="9">
    <source>
        <dbReference type="ARBA" id="ARBA00023239"/>
    </source>
</evidence>
<dbReference type="GO" id="GO:0005737">
    <property type="term" value="C:cytoplasm"/>
    <property type="evidence" value="ECO:0007669"/>
    <property type="project" value="UniProtKB-SubCell"/>
</dbReference>
<dbReference type="SUPFAM" id="SSF54637">
    <property type="entry name" value="Thioesterase/thiol ester dehydrase-isomerase"/>
    <property type="match status" value="1"/>
</dbReference>
<dbReference type="GO" id="GO:0006633">
    <property type="term" value="P:fatty acid biosynthetic process"/>
    <property type="evidence" value="ECO:0007669"/>
    <property type="project" value="UniProtKB-UniRule"/>
</dbReference>
<evidence type="ECO:0000256" key="12">
    <source>
        <dbReference type="HAMAP-Rule" id="MF_00406"/>
    </source>
</evidence>
<dbReference type="EMBL" id="JAMWDU010000001">
    <property type="protein sequence ID" value="MCP8885829.1"/>
    <property type="molecule type" value="Genomic_DNA"/>
</dbReference>
<keyword evidence="5 12" id="KW-0441">Lipid A biosynthesis</keyword>
<dbReference type="NCBIfam" id="NF002060">
    <property type="entry name" value="PRK00892.1"/>
    <property type="match status" value="1"/>
</dbReference>
<evidence type="ECO:0000259" key="14">
    <source>
        <dbReference type="Pfam" id="PF04613"/>
    </source>
</evidence>
<dbReference type="InterPro" id="IPR011004">
    <property type="entry name" value="Trimer_LpxA-like_sf"/>
</dbReference>
<comment type="catalytic activity">
    <reaction evidence="12">
        <text>a (3R)-hydroxyacyl-[ACP] = a (2E)-enoyl-[ACP] + H2O</text>
        <dbReference type="Rhea" id="RHEA:13097"/>
        <dbReference type="Rhea" id="RHEA-COMP:9925"/>
        <dbReference type="Rhea" id="RHEA-COMP:9945"/>
        <dbReference type="ChEBI" id="CHEBI:15377"/>
        <dbReference type="ChEBI" id="CHEBI:78784"/>
        <dbReference type="ChEBI" id="CHEBI:78827"/>
        <dbReference type="EC" id="4.2.1.59"/>
    </reaction>
</comment>
<dbReference type="InterPro" id="IPR007691">
    <property type="entry name" value="LpxD"/>
</dbReference>
<reference evidence="15" key="1">
    <citation type="submission" date="2022-06" db="EMBL/GenBank/DDBJ databases">
        <title>Devosia sp. XJ19-45 genome assembly.</title>
        <authorList>
            <person name="Li B."/>
            <person name="Cai M."/>
            <person name="Nie G."/>
            <person name="Li W."/>
        </authorList>
    </citation>
    <scope>NUCLEOTIDE SEQUENCE</scope>
    <source>
        <strain evidence="15">XJ19-45</strain>
    </source>
</reference>
<evidence type="ECO:0000256" key="2">
    <source>
        <dbReference type="ARBA" id="ARBA00009174"/>
    </source>
</evidence>
<evidence type="ECO:0000256" key="8">
    <source>
        <dbReference type="ARBA" id="ARBA00023098"/>
    </source>
</evidence>
<dbReference type="InterPro" id="IPR001451">
    <property type="entry name" value="Hexapep"/>
</dbReference>
<evidence type="ECO:0000256" key="11">
    <source>
        <dbReference type="ARBA" id="ARBA00025049"/>
    </source>
</evidence>
<dbReference type="GO" id="GO:0019171">
    <property type="term" value="F:(3R)-hydroxyacyl-[acyl-carrier-protein] dehydratase activity"/>
    <property type="evidence" value="ECO:0007669"/>
    <property type="project" value="UniProtKB-EC"/>
</dbReference>
<protein>
    <recommendedName>
        <fullName evidence="12 13">Multifunctional fusion protein</fullName>
    </recommendedName>
    <domain>
        <recommendedName>
            <fullName evidence="12">3-hydroxyacyl-[acyl-carrier-protein] dehydratase FabZ</fullName>
            <ecNumber evidence="12">4.2.1.59</ecNumber>
        </recommendedName>
        <alternativeName>
            <fullName evidence="12">(3R)-hydroxymyristoyl-[acyl-carrier-protein] dehydratase</fullName>
        </alternativeName>
        <alternativeName>
            <fullName evidence="12">Beta-hydroxyacyl-ACP dehydratase</fullName>
            <shortName evidence="12">(3R)-hydroxymyristoyl-ACP dehydrase</shortName>
        </alternativeName>
    </domain>
    <domain>
        <recommendedName>
            <fullName evidence="13">UDP-3-O-acylglucosamine N-acyltransferase</fullName>
            <ecNumber evidence="13">2.3.1.191</ecNumber>
        </recommendedName>
    </domain>
</protein>
<dbReference type="CDD" id="cd01288">
    <property type="entry name" value="FabZ"/>
    <property type="match status" value="1"/>
</dbReference>
<comment type="pathway">
    <text evidence="13">Bacterial outer membrane biogenesis; LPS lipid A biosynthesis.</text>
</comment>
<evidence type="ECO:0000256" key="6">
    <source>
        <dbReference type="ARBA" id="ARBA00022679"/>
    </source>
</evidence>
<dbReference type="RefSeq" id="WP_254677723.1">
    <property type="nucleotide sequence ID" value="NZ_JAMWDU010000001.1"/>
</dbReference>
<dbReference type="CDD" id="cd03352">
    <property type="entry name" value="LbH_LpxD"/>
    <property type="match status" value="1"/>
</dbReference>
<evidence type="ECO:0000256" key="10">
    <source>
        <dbReference type="ARBA" id="ARBA00023315"/>
    </source>
</evidence>
<evidence type="ECO:0000256" key="13">
    <source>
        <dbReference type="HAMAP-Rule" id="MF_00523"/>
    </source>
</evidence>
<comment type="function">
    <text evidence="11 12">Involved in unsaturated fatty acids biosynthesis. Catalyzes the dehydration of short chain beta-hydroxyacyl-ACPs and long chain saturated and unsaturated beta-hydroxyacyl-ACPs.</text>
</comment>
<dbReference type="AlphaFoldDB" id="A0A9Q4AKQ4"/>
<dbReference type="PANTHER" id="PTHR43378:SF2">
    <property type="entry name" value="UDP-3-O-ACYLGLUCOSAMINE N-ACYLTRANSFERASE 1, MITOCHONDRIAL-RELATED"/>
    <property type="match status" value="1"/>
</dbReference>
<evidence type="ECO:0000256" key="7">
    <source>
        <dbReference type="ARBA" id="ARBA00022737"/>
    </source>
</evidence>
<dbReference type="Proteomes" id="UP001060275">
    <property type="component" value="Unassembled WGS sequence"/>
</dbReference>
<keyword evidence="3 12" id="KW-0963">Cytoplasm</keyword>
<keyword evidence="6 13" id="KW-0808">Transferase</keyword>
<feature type="domain" description="UDP-3-O-[3-hydroxymyristoyl] glucosamine N-acyltransferase non-repeat region" evidence="14">
    <location>
        <begin position="35"/>
        <end position="102"/>
    </location>
</feature>
<dbReference type="NCBIfam" id="NF000582">
    <property type="entry name" value="PRK00006.1"/>
    <property type="match status" value="1"/>
</dbReference>
<evidence type="ECO:0000256" key="3">
    <source>
        <dbReference type="ARBA" id="ARBA00022490"/>
    </source>
</evidence>
<dbReference type="EC" id="4.2.1.59" evidence="12"/>
<comment type="subcellular location">
    <subcellularLocation>
        <location evidence="1 12">Cytoplasm</location>
    </subcellularLocation>
</comment>
<dbReference type="HAMAP" id="MF_00523">
    <property type="entry name" value="LpxD"/>
    <property type="match status" value="1"/>
</dbReference>
<sequence length="499" mass="52080">MVDTRFHRFAGPFTLSALLAQIGRADLAQNISAADHVVTGASDLDLAEPGDLALAAQPSYVEELRRTAAGVVLVAPALRDAVPAGCIAIAVDKPHHLFADLLDALYPASTRSVIASGRDDLGAPIFERDVTLGTNVVVGAGVEIGRGTVIGANTVIGAGVTIGRNCTIAANCTIDCAHLGNDVVIHSGVRIGTEGFGWLDFGQSNRKIPQLGRVIVQDKVEVGANSTIDRGALGDTVIGEGTKIDNLVQIGHNCRIGRYCLIASMSGLSGSTILGDGVLLGGGVGTSGHLSIGAGSMVHGRAAVTKDWPAGSKLAGAPAQDIRDFWRELAVMRKLSKGGEAGMNDTTAVTELNAMSIAEILEALPHRYPFLMIDRIVDINGDESAVGIKNVTFNEPIFLGHFPGNPIFPGVLIIEGMAQTAGAIVIKHDSTGGQKNIVLMLGVDNARFRKPAGPGDTIEFHISKMHRRRNVGRYEAKAKVNGVIIAEAEITAMIVGVPS</sequence>
<dbReference type="FunFam" id="3.10.129.10:FF:000001">
    <property type="entry name" value="3-hydroxyacyl-[acyl-carrier-protein] dehydratase FabZ"/>
    <property type="match status" value="1"/>
</dbReference>
<dbReference type="GO" id="GO:0016020">
    <property type="term" value="C:membrane"/>
    <property type="evidence" value="ECO:0007669"/>
    <property type="project" value="GOC"/>
</dbReference>
<evidence type="ECO:0000313" key="16">
    <source>
        <dbReference type="Proteomes" id="UP001060275"/>
    </source>
</evidence>
<dbReference type="NCBIfam" id="TIGR01750">
    <property type="entry name" value="fabZ"/>
    <property type="match status" value="1"/>
</dbReference>
<dbReference type="PANTHER" id="PTHR43378">
    <property type="entry name" value="UDP-3-O-ACYLGLUCOSAMINE N-ACYLTRANSFERASE"/>
    <property type="match status" value="1"/>
</dbReference>
<comment type="similarity">
    <text evidence="13">Belongs to the transferase hexapeptide repeat family. LpxD subfamily.</text>
</comment>
<dbReference type="GO" id="GO:0016410">
    <property type="term" value="F:N-acyltransferase activity"/>
    <property type="evidence" value="ECO:0007669"/>
    <property type="project" value="InterPro"/>
</dbReference>
<name>A0A9Q4AKQ4_9HYPH</name>
<keyword evidence="10 13" id="KW-0012">Acyltransferase</keyword>
<dbReference type="SUPFAM" id="SSF51161">
    <property type="entry name" value="Trimeric LpxA-like enzymes"/>
    <property type="match status" value="1"/>
</dbReference>
<feature type="active site" evidence="12">
    <location>
        <position position="401"/>
    </location>
</feature>
<comment type="function">
    <text evidence="13">Catalyzes the N-acylation of UDP-3-O-acylglucosamine using 3-hydroxyacyl-ACP as the acyl donor. Is involved in the biosynthesis of lipid A, a phosphorylated glycolipid that anchors the lipopolysaccharide to the outer membrane of the cell.</text>
</comment>
<accession>A0A9Q4AKQ4</accession>
<proteinExistence type="inferred from homology"/>
<keyword evidence="7 13" id="KW-0677">Repeat</keyword>
<dbReference type="HAMAP" id="MF_00406">
    <property type="entry name" value="FabZ"/>
    <property type="match status" value="1"/>
</dbReference>
<comment type="catalytic activity">
    <reaction evidence="13">
        <text>a UDP-3-O-[(3R)-3-hydroxyacyl]-alpha-D-glucosamine + a (3R)-hydroxyacyl-[ACP] = a UDP-2-N,3-O-bis[(3R)-3-hydroxyacyl]-alpha-D-glucosamine + holo-[ACP] + H(+)</text>
        <dbReference type="Rhea" id="RHEA:53836"/>
        <dbReference type="Rhea" id="RHEA-COMP:9685"/>
        <dbReference type="Rhea" id="RHEA-COMP:9945"/>
        <dbReference type="ChEBI" id="CHEBI:15378"/>
        <dbReference type="ChEBI" id="CHEBI:64479"/>
        <dbReference type="ChEBI" id="CHEBI:78827"/>
        <dbReference type="ChEBI" id="CHEBI:137740"/>
        <dbReference type="ChEBI" id="CHEBI:137748"/>
        <dbReference type="EC" id="2.3.1.191"/>
    </reaction>
</comment>
<evidence type="ECO:0000256" key="4">
    <source>
        <dbReference type="ARBA" id="ARBA00022516"/>
    </source>
</evidence>
<organism evidence="15 16">
    <name type="scientific">Devosia ureilytica</name>
    <dbReference type="NCBI Taxonomy" id="2952754"/>
    <lineage>
        <taxon>Bacteria</taxon>
        <taxon>Pseudomonadati</taxon>
        <taxon>Pseudomonadota</taxon>
        <taxon>Alphaproteobacteria</taxon>
        <taxon>Hyphomicrobiales</taxon>
        <taxon>Devosiaceae</taxon>
        <taxon>Devosia</taxon>
    </lineage>
</organism>
<dbReference type="EC" id="2.3.1.191" evidence="13"/>
<comment type="caution">
    <text evidence="15">The sequence shown here is derived from an EMBL/GenBank/DDBJ whole genome shotgun (WGS) entry which is preliminary data.</text>
</comment>
<dbReference type="InterPro" id="IPR010084">
    <property type="entry name" value="FabZ"/>
</dbReference>
<evidence type="ECO:0000313" key="15">
    <source>
        <dbReference type="EMBL" id="MCP8885829.1"/>
    </source>
</evidence>
<dbReference type="Gene3D" id="3.40.1390.10">
    <property type="entry name" value="MurE/MurF, N-terminal domain"/>
    <property type="match status" value="1"/>
</dbReference>
<dbReference type="Pfam" id="PF07977">
    <property type="entry name" value="FabA"/>
    <property type="match status" value="1"/>
</dbReference>
<comment type="similarity">
    <text evidence="2 12">Belongs to the thioester dehydratase family. FabZ subfamily.</text>
</comment>
<dbReference type="Gene3D" id="3.10.129.10">
    <property type="entry name" value="Hotdog Thioesterase"/>
    <property type="match status" value="1"/>
</dbReference>
<dbReference type="Pfam" id="PF04613">
    <property type="entry name" value="LpxD"/>
    <property type="match status" value="1"/>
</dbReference>
<dbReference type="GO" id="GO:0009245">
    <property type="term" value="P:lipid A biosynthetic process"/>
    <property type="evidence" value="ECO:0007669"/>
    <property type="project" value="UniProtKB-UniRule"/>
</dbReference>
<comment type="subunit">
    <text evidence="13">Homotrimer.</text>
</comment>
<dbReference type="InterPro" id="IPR029069">
    <property type="entry name" value="HotDog_dom_sf"/>
</dbReference>
<keyword evidence="8 12" id="KW-0443">Lipid metabolism</keyword>